<dbReference type="InterPro" id="IPR036412">
    <property type="entry name" value="HAD-like_sf"/>
</dbReference>
<dbReference type="PANTHER" id="PTHR43885">
    <property type="entry name" value="HALOACID DEHALOGENASE-LIKE HYDROLASE"/>
    <property type="match status" value="1"/>
</dbReference>
<dbReference type="PANTHER" id="PTHR43885:SF1">
    <property type="entry name" value="SUPERFAMILY HYDROLASE, PUTATIVE (AFU_ORTHOLOGUE AFUA_4G13290)-RELATED"/>
    <property type="match status" value="1"/>
</dbReference>
<dbReference type="Proteomes" id="UP000316426">
    <property type="component" value="Chromosome"/>
</dbReference>
<dbReference type="SUPFAM" id="SSF56784">
    <property type="entry name" value="HAD-like"/>
    <property type="match status" value="1"/>
</dbReference>
<keyword evidence="2" id="KW-1185">Reference proteome</keyword>
<proteinExistence type="predicted"/>
<dbReference type="RefSeq" id="WP_145110741.1">
    <property type="nucleotide sequence ID" value="NZ_CP036349.1"/>
</dbReference>
<organism evidence="1 2">
    <name type="scientific">Botrimarina mediterranea</name>
    <dbReference type="NCBI Taxonomy" id="2528022"/>
    <lineage>
        <taxon>Bacteria</taxon>
        <taxon>Pseudomonadati</taxon>
        <taxon>Planctomycetota</taxon>
        <taxon>Planctomycetia</taxon>
        <taxon>Pirellulales</taxon>
        <taxon>Lacipirellulaceae</taxon>
        <taxon>Botrimarina</taxon>
    </lineage>
</organism>
<reference evidence="1 2" key="1">
    <citation type="submission" date="2019-02" db="EMBL/GenBank/DDBJ databases">
        <title>Deep-cultivation of Planctomycetes and their phenomic and genomic characterization uncovers novel biology.</title>
        <authorList>
            <person name="Wiegand S."/>
            <person name="Jogler M."/>
            <person name="Boedeker C."/>
            <person name="Pinto D."/>
            <person name="Vollmers J."/>
            <person name="Rivas-Marin E."/>
            <person name="Kohn T."/>
            <person name="Peeters S.H."/>
            <person name="Heuer A."/>
            <person name="Rast P."/>
            <person name="Oberbeckmann S."/>
            <person name="Bunk B."/>
            <person name="Jeske O."/>
            <person name="Meyerdierks A."/>
            <person name="Storesund J.E."/>
            <person name="Kallscheuer N."/>
            <person name="Luecker S."/>
            <person name="Lage O.M."/>
            <person name="Pohl T."/>
            <person name="Merkel B.J."/>
            <person name="Hornburger P."/>
            <person name="Mueller R.-W."/>
            <person name="Bruemmer F."/>
            <person name="Labrenz M."/>
            <person name="Spormann A.M."/>
            <person name="Op den Camp H."/>
            <person name="Overmann J."/>
            <person name="Amann R."/>
            <person name="Jetten M.S.M."/>
            <person name="Mascher T."/>
            <person name="Medema M.H."/>
            <person name="Devos D.P."/>
            <person name="Kaster A.-K."/>
            <person name="Ovreas L."/>
            <person name="Rohde M."/>
            <person name="Galperin M.Y."/>
            <person name="Jogler C."/>
        </authorList>
    </citation>
    <scope>NUCLEOTIDE SEQUENCE [LARGE SCALE GENOMIC DNA]</scope>
    <source>
        <strain evidence="1 2">Spa11</strain>
    </source>
</reference>
<dbReference type="EC" id="3.1.3.18" evidence="1"/>
<dbReference type="AlphaFoldDB" id="A0A518K6Y8"/>
<dbReference type="Gene3D" id="1.10.150.240">
    <property type="entry name" value="Putative phosphatase, domain 2"/>
    <property type="match status" value="1"/>
</dbReference>
<gene>
    <name evidence="1" type="primary">gph_1</name>
    <name evidence="1" type="ORF">Spa11_17530</name>
</gene>
<accession>A0A518K6Y8</accession>
<name>A0A518K6Y8_9BACT</name>
<keyword evidence="1" id="KW-0378">Hydrolase</keyword>
<sequence length="230" mass="24894">MKACLFDIDGTLVLTGGAGMFAFAETFAEDFGVPEISREVPFAGQSDRGIAGNLFVAHGIENTHENWRRFREGYVARIEDHLRRREGLVLPGVFALLDRLESLGDVHIGLLTGNVAAAAETKLRYYDLWHRFAFGGFGDDHPDRNDIAATAVARARERHGSSPNGAASADERIVVIGDTPNDVRCARSVGAYAVAVPTGHITAEELATTKPDLLVETLEDADDIVAFLSD</sequence>
<protein>
    <submittedName>
        <fullName evidence="1">Phosphoglycolate phosphatase</fullName>
        <ecNumber evidence="1">3.1.3.18</ecNumber>
    </submittedName>
</protein>
<evidence type="ECO:0000313" key="2">
    <source>
        <dbReference type="Proteomes" id="UP000316426"/>
    </source>
</evidence>
<dbReference type="GO" id="GO:0008967">
    <property type="term" value="F:phosphoglycolate phosphatase activity"/>
    <property type="evidence" value="ECO:0007669"/>
    <property type="project" value="UniProtKB-EC"/>
</dbReference>
<dbReference type="EMBL" id="CP036349">
    <property type="protein sequence ID" value="QDV73555.1"/>
    <property type="molecule type" value="Genomic_DNA"/>
</dbReference>
<dbReference type="Gene3D" id="3.40.50.1000">
    <property type="entry name" value="HAD superfamily/HAD-like"/>
    <property type="match status" value="1"/>
</dbReference>
<dbReference type="InterPro" id="IPR023198">
    <property type="entry name" value="PGP-like_dom2"/>
</dbReference>
<dbReference type="InterPro" id="IPR023214">
    <property type="entry name" value="HAD_sf"/>
</dbReference>
<dbReference type="Pfam" id="PF12710">
    <property type="entry name" value="HAD"/>
    <property type="match status" value="1"/>
</dbReference>
<dbReference type="KEGG" id="bmei:Spa11_17530"/>
<evidence type="ECO:0000313" key="1">
    <source>
        <dbReference type="EMBL" id="QDV73555.1"/>
    </source>
</evidence>